<sequence length="83" mass="9468">MGDKITDLRNEIRDLKASRNPVLVAATKQWAADLQFEVDQLKSNLVDAKRQCLEMCLGSPLLEKAKVNSKPFFRHIFLEVLDP</sequence>
<evidence type="ECO:0000313" key="2">
    <source>
        <dbReference type="Proteomes" id="UP000287651"/>
    </source>
</evidence>
<dbReference type="EMBL" id="AMZH03001844">
    <property type="protein sequence ID" value="RRT77768.1"/>
    <property type="molecule type" value="Genomic_DNA"/>
</dbReference>
<proteinExistence type="predicted"/>
<name>A0A427ANH1_ENSVE</name>
<dbReference type="AlphaFoldDB" id="A0A427ANH1"/>
<dbReference type="Proteomes" id="UP000287651">
    <property type="component" value="Unassembled WGS sequence"/>
</dbReference>
<protein>
    <submittedName>
        <fullName evidence="1">Uncharacterized protein</fullName>
    </submittedName>
</protein>
<comment type="caution">
    <text evidence="1">The sequence shown here is derived from an EMBL/GenBank/DDBJ whole genome shotgun (WGS) entry which is preliminary data.</text>
</comment>
<evidence type="ECO:0000313" key="1">
    <source>
        <dbReference type="EMBL" id="RRT77768.1"/>
    </source>
</evidence>
<reference evidence="1 2" key="1">
    <citation type="journal article" date="2014" name="Agronomy (Basel)">
        <title>A Draft Genome Sequence for Ensete ventricosum, the Drought-Tolerant Tree Against Hunger.</title>
        <authorList>
            <person name="Harrison J."/>
            <person name="Moore K.A."/>
            <person name="Paszkiewicz K."/>
            <person name="Jones T."/>
            <person name="Grant M."/>
            <person name="Ambacheew D."/>
            <person name="Muzemil S."/>
            <person name="Studholme D.J."/>
        </authorList>
    </citation>
    <scope>NUCLEOTIDE SEQUENCE [LARGE SCALE GENOMIC DNA]</scope>
</reference>
<accession>A0A427ANH1</accession>
<gene>
    <name evidence="1" type="ORF">B296_00014157</name>
</gene>
<organism evidence="1 2">
    <name type="scientific">Ensete ventricosum</name>
    <name type="common">Abyssinian banana</name>
    <name type="synonym">Musa ensete</name>
    <dbReference type="NCBI Taxonomy" id="4639"/>
    <lineage>
        <taxon>Eukaryota</taxon>
        <taxon>Viridiplantae</taxon>
        <taxon>Streptophyta</taxon>
        <taxon>Embryophyta</taxon>
        <taxon>Tracheophyta</taxon>
        <taxon>Spermatophyta</taxon>
        <taxon>Magnoliopsida</taxon>
        <taxon>Liliopsida</taxon>
        <taxon>Zingiberales</taxon>
        <taxon>Musaceae</taxon>
        <taxon>Ensete</taxon>
    </lineage>
</organism>